<gene>
    <name evidence="2" type="ORF">BDV26DRAFT_82230</name>
</gene>
<dbReference type="AlphaFoldDB" id="A0A5N7ASN3"/>
<keyword evidence="1" id="KW-0472">Membrane</keyword>
<keyword evidence="1" id="KW-1133">Transmembrane helix</keyword>
<keyword evidence="1" id="KW-0812">Transmembrane</keyword>
<evidence type="ECO:0000313" key="3">
    <source>
        <dbReference type="Proteomes" id="UP000326198"/>
    </source>
</evidence>
<evidence type="ECO:0000256" key="1">
    <source>
        <dbReference type="SAM" id="Phobius"/>
    </source>
</evidence>
<organism evidence="2 3">
    <name type="scientific">Aspergillus bertholletiae</name>
    <dbReference type="NCBI Taxonomy" id="1226010"/>
    <lineage>
        <taxon>Eukaryota</taxon>
        <taxon>Fungi</taxon>
        <taxon>Dikarya</taxon>
        <taxon>Ascomycota</taxon>
        <taxon>Pezizomycotina</taxon>
        <taxon>Eurotiomycetes</taxon>
        <taxon>Eurotiomycetidae</taxon>
        <taxon>Eurotiales</taxon>
        <taxon>Aspergillaceae</taxon>
        <taxon>Aspergillus</taxon>
        <taxon>Aspergillus subgen. Circumdati</taxon>
    </lineage>
</organism>
<protein>
    <submittedName>
        <fullName evidence="2">Uncharacterized protein</fullName>
    </submittedName>
</protein>
<reference evidence="2 3" key="1">
    <citation type="submission" date="2019-04" db="EMBL/GenBank/DDBJ databases">
        <title>Friends and foes A comparative genomics studyof 23 Aspergillus species from section Flavi.</title>
        <authorList>
            <consortium name="DOE Joint Genome Institute"/>
            <person name="Kjaerbolling I."/>
            <person name="Vesth T."/>
            <person name="Frisvad J.C."/>
            <person name="Nybo J.L."/>
            <person name="Theobald S."/>
            <person name="Kildgaard S."/>
            <person name="Isbrandt T."/>
            <person name="Kuo A."/>
            <person name="Sato A."/>
            <person name="Lyhne E.K."/>
            <person name="Kogle M.E."/>
            <person name="Wiebenga A."/>
            <person name="Kun R.S."/>
            <person name="Lubbers R.J."/>
            <person name="Makela M.R."/>
            <person name="Barry K."/>
            <person name="Chovatia M."/>
            <person name="Clum A."/>
            <person name="Daum C."/>
            <person name="Haridas S."/>
            <person name="He G."/>
            <person name="LaButti K."/>
            <person name="Lipzen A."/>
            <person name="Mondo S."/>
            <person name="Riley R."/>
            <person name="Salamov A."/>
            <person name="Simmons B.A."/>
            <person name="Magnuson J.K."/>
            <person name="Henrissat B."/>
            <person name="Mortensen U.H."/>
            <person name="Larsen T.O."/>
            <person name="Devries R.P."/>
            <person name="Grigoriev I.V."/>
            <person name="Machida M."/>
            <person name="Baker S.E."/>
            <person name="Andersen M.R."/>
        </authorList>
    </citation>
    <scope>NUCLEOTIDE SEQUENCE [LARGE SCALE GENOMIC DNA]</scope>
    <source>
        <strain evidence="2 3">IBT 29228</strain>
    </source>
</reference>
<sequence length="110" mass="12046">MSIHPSLYSTSQDLTNPKNFLSLQCLAPGAVMQLAVYIIHDATSWPASTSLSTTSSVALGVPLLVHDLRPSSPCGKPAHRIPFFSIIYLIFGLSFSFSIDCLYIFAYTYL</sequence>
<dbReference type="EMBL" id="ML736337">
    <property type="protein sequence ID" value="KAE8372875.1"/>
    <property type="molecule type" value="Genomic_DNA"/>
</dbReference>
<keyword evidence="3" id="KW-1185">Reference proteome</keyword>
<proteinExistence type="predicted"/>
<feature type="transmembrane region" description="Helical" evidence="1">
    <location>
        <begin position="20"/>
        <end position="39"/>
    </location>
</feature>
<name>A0A5N7ASN3_9EURO</name>
<evidence type="ECO:0000313" key="2">
    <source>
        <dbReference type="EMBL" id="KAE8372875.1"/>
    </source>
</evidence>
<dbReference type="Proteomes" id="UP000326198">
    <property type="component" value="Unassembled WGS sequence"/>
</dbReference>
<feature type="transmembrane region" description="Helical" evidence="1">
    <location>
        <begin position="86"/>
        <end position="109"/>
    </location>
</feature>
<accession>A0A5N7ASN3</accession>